<dbReference type="EMBL" id="CM035407">
    <property type="protein sequence ID" value="KAH7443723.1"/>
    <property type="molecule type" value="Genomic_DNA"/>
</dbReference>
<name>A0A8T2V8L7_CERRI</name>
<dbReference type="OrthoDB" id="432970at2759"/>
<dbReference type="PANTHER" id="PTHR47570:SF2">
    <property type="entry name" value="MYND-TYPE DOMAIN-CONTAINING PROTEIN"/>
    <property type="match status" value="1"/>
</dbReference>
<dbReference type="InterPro" id="IPR002893">
    <property type="entry name" value="Znf_MYND"/>
</dbReference>
<evidence type="ECO:0000256" key="3">
    <source>
        <dbReference type="ARBA" id="ARBA00022833"/>
    </source>
</evidence>
<feature type="domain" description="MYND-type" evidence="5">
    <location>
        <begin position="291"/>
        <end position="332"/>
    </location>
</feature>
<proteinExistence type="predicted"/>
<reference evidence="6" key="1">
    <citation type="submission" date="2021-08" db="EMBL/GenBank/DDBJ databases">
        <title>WGS assembly of Ceratopteris richardii.</title>
        <authorList>
            <person name="Marchant D.B."/>
            <person name="Chen G."/>
            <person name="Jenkins J."/>
            <person name="Shu S."/>
            <person name="Leebens-Mack J."/>
            <person name="Grimwood J."/>
            <person name="Schmutz J."/>
            <person name="Soltis P."/>
            <person name="Soltis D."/>
            <person name="Chen Z.-H."/>
        </authorList>
    </citation>
    <scope>NUCLEOTIDE SEQUENCE</scope>
    <source>
        <strain evidence="6">Whitten #5841</strain>
        <tissue evidence="6">Leaf</tissue>
    </source>
</reference>
<evidence type="ECO:0000313" key="6">
    <source>
        <dbReference type="EMBL" id="KAH7443722.1"/>
    </source>
</evidence>
<keyword evidence="7" id="KW-1185">Reference proteome</keyword>
<sequence length="640" mass="70807">MDVHLKELFGSFQQQFGANAANGRSALGSAPPLFPDCVMTKIEGVSAAFIKSIFRACSALYLSHPWQRFRPHHIFGVEVHDSKPLFSCAHFGGNLVGDPALFLYRSNEDACSCVPTAPPHTLPNLKRIPEAGILRLTFTSEPNLPFPHRKMIKALGVEIAGPKAFPFIDIIYPTTDYGVGNFENATALYNTPTLDELRWLFACVKALTQVHPQLQQCDSNGLRGHRALFEKFSRTLDVQWPAEDAKFWEMTSVRVTHPPQEHPDDQRNSLESIEQHDNSMDVNGWVVPRQCAMCNKDVSAEMAPRCSRCKAVIYCGHACQKQHWKDKHKGNCELYKAMMEREEELGLKDFIFPCLMDQPCKWLGLVKVHGKGMWRRMCSCFKEYEFGLLPAYASGTEAGVWSLESGMCPPDAPLLDHLGTKEISSMTLLSGWAEYYNLRGIPMSSPVAALLSFPLSLYHIVTALNVATKTRLAKGKDITVHYLGPEGELDWVPAFSELAYLLGSSGSLHIVMIGPEVPLALSGVSTSVNTKLKLTFVKGLYQDESSSLPPPHVVVALNAGLETYSTWPGALEVIKSLNIPSFFTDYSEPCCGNAKQVLRASGLHISYPVTPNPFRSPVKIQSLSNNIPSFSNGFVLGVNT</sequence>
<dbReference type="Pfam" id="PF01753">
    <property type="entry name" value="zf-MYND"/>
    <property type="match status" value="1"/>
</dbReference>
<evidence type="ECO:0000259" key="5">
    <source>
        <dbReference type="PROSITE" id="PS50865"/>
    </source>
</evidence>
<dbReference type="PROSITE" id="PS01360">
    <property type="entry name" value="ZF_MYND_1"/>
    <property type="match status" value="1"/>
</dbReference>
<keyword evidence="2 4" id="KW-0863">Zinc-finger</keyword>
<evidence type="ECO:0000256" key="1">
    <source>
        <dbReference type="ARBA" id="ARBA00022723"/>
    </source>
</evidence>
<dbReference type="Pfam" id="PF20179">
    <property type="entry name" value="MSS51_C"/>
    <property type="match status" value="1"/>
</dbReference>
<dbReference type="PROSITE" id="PS50865">
    <property type="entry name" value="ZF_MYND_2"/>
    <property type="match status" value="1"/>
</dbReference>
<protein>
    <recommendedName>
        <fullName evidence="5">MYND-type domain-containing protein</fullName>
    </recommendedName>
</protein>
<evidence type="ECO:0000256" key="4">
    <source>
        <dbReference type="PROSITE-ProRule" id="PRU00134"/>
    </source>
</evidence>
<accession>A0A8T2V8L7</accession>
<keyword evidence="3" id="KW-0862">Zinc</keyword>
<dbReference type="Gene3D" id="6.10.140.2220">
    <property type="match status" value="1"/>
</dbReference>
<dbReference type="InterPro" id="IPR046824">
    <property type="entry name" value="Mss51-like_C"/>
</dbReference>
<organism evidence="6 7">
    <name type="scientific">Ceratopteris richardii</name>
    <name type="common">Triangle waterfern</name>
    <dbReference type="NCBI Taxonomy" id="49495"/>
    <lineage>
        <taxon>Eukaryota</taxon>
        <taxon>Viridiplantae</taxon>
        <taxon>Streptophyta</taxon>
        <taxon>Embryophyta</taxon>
        <taxon>Tracheophyta</taxon>
        <taxon>Polypodiopsida</taxon>
        <taxon>Polypodiidae</taxon>
        <taxon>Polypodiales</taxon>
        <taxon>Pteridineae</taxon>
        <taxon>Pteridaceae</taxon>
        <taxon>Parkerioideae</taxon>
        <taxon>Ceratopteris</taxon>
    </lineage>
</organism>
<dbReference type="GO" id="GO:0008270">
    <property type="term" value="F:zinc ion binding"/>
    <property type="evidence" value="ECO:0007669"/>
    <property type="project" value="UniProtKB-KW"/>
</dbReference>
<evidence type="ECO:0000256" key="2">
    <source>
        <dbReference type="ARBA" id="ARBA00022771"/>
    </source>
</evidence>
<dbReference type="SUPFAM" id="SSF144232">
    <property type="entry name" value="HIT/MYND zinc finger-like"/>
    <property type="match status" value="1"/>
</dbReference>
<dbReference type="PANTHER" id="PTHR47570">
    <property type="entry name" value="ZINC ION BINDING PROTEIN"/>
    <property type="match status" value="1"/>
</dbReference>
<dbReference type="AlphaFoldDB" id="A0A8T2V8L7"/>
<gene>
    <name evidence="6" type="ORF">KP509_02G048100</name>
</gene>
<comment type="caution">
    <text evidence="6">The sequence shown here is derived from an EMBL/GenBank/DDBJ whole genome shotgun (WGS) entry which is preliminary data.</text>
</comment>
<dbReference type="Proteomes" id="UP000825935">
    <property type="component" value="Chromosome 2"/>
</dbReference>
<evidence type="ECO:0000313" key="7">
    <source>
        <dbReference type="Proteomes" id="UP000825935"/>
    </source>
</evidence>
<keyword evidence="1" id="KW-0479">Metal-binding</keyword>
<dbReference type="EMBL" id="CM035407">
    <property type="protein sequence ID" value="KAH7443722.1"/>
    <property type="molecule type" value="Genomic_DNA"/>
</dbReference>
<dbReference type="OMA" id="DQSEISC"/>